<organism evidence="1 2">
    <name type="scientific">Limnoglobus roseus</name>
    <dbReference type="NCBI Taxonomy" id="2598579"/>
    <lineage>
        <taxon>Bacteria</taxon>
        <taxon>Pseudomonadati</taxon>
        <taxon>Planctomycetota</taxon>
        <taxon>Planctomycetia</taxon>
        <taxon>Gemmatales</taxon>
        <taxon>Gemmataceae</taxon>
        <taxon>Limnoglobus</taxon>
    </lineage>
</organism>
<accession>A0A5C1A8S1</accession>
<name>A0A5C1A8S1_9BACT</name>
<gene>
    <name evidence="1" type="ORF">PX52LOC_01042</name>
</gene>
<dbReference type="RefSeq" id="WP_149109086.1">
    <property type="nucleotide sequence ID" value="NZ_CP042425.1"/>
</dbReference>
<dbReference type="KEGG" id="lrs:PX52LOC_01042"/>
<evidence type="ECO:0000313" key="2">
    <source>
        <dbReference type="Proteomes" id="UP000324974"/>
    </source>
</evidence>
<dbReference type="AlphaFoldDB" id="A0A5C1A8S1"/>
<protein>
    <submittedName>
        <fullName evidence="1">Uncharacterized protein</fullName>
    </submittedName>
</protein>
<dbReference type="Proteomes" id="UP000324974">
    <property type="component" value="Chromosome"/>
</dbReference>
<keyword evidence="2" id="KW-1185">Reference proteome</keyword>
<evidence type="ECO:0000313" key="1">
    <source>
        <dbReference type="EMBL" id="QEL14172.1"/>
    </source>
</evidence>
<dbReference type="EMBL" id="CP042425">
    <property type="protein sequence ID" value="QEL14172.1"/>
    <property type="molecule type" value="Genomic_DNA"/>
</dbReference>
<proteinExistence type="predicted"/>
<sequence length="68" mass="7838">MTPEEFDAFAIWAPALRPPRDWDGVTPYLLRVGWVHLRGQELRAYQISDGTRILNIEDVTKVSQAVRD</sequence>
<reference evidence="2" key="1">
    <citation type="submission" date="2019-08" db="EMBL/GenBank/DDBJ databases">
        <title>Limnoglobus roseus gen. nov., sp. nov., a novel freshwater planctomycete with a giant genome from the family Gemmataceae.</title>
        <authorList>
            <person name="Kulichevskaya I.S."/>
            <person name="Naumoff D.G."/>
            <person name="Miroshnikov K."/>
            <person name="Ivanova A."/>
            <person name="Philippov D.A."/>
            <person name="Hakobyan A."/>
            <person name="Rijpstra I.C."/>
            <person name="Sinninghe Damste J.S."/>
            <person name="Liesack W."/>
            <person name="Dedysh S.N."/>
        </authorList>
    </citation>
    <scope>NUCLEOTIDE SEQUENCE [LARGE SCALE GENOMIC DNA]</scope>
    <source>
        <strain evidence="2">PX52</strain>
    </source>
</reference>